<name>L0B319_THEEQ</name>
<sequence>MVNKIWKAYVKQALRDFKVDFSQPDVRELPSHENDRHCSNNIVDSKQEWCKTIDRTLGYAFESFCKFVASSAIKNSLIRGIYQVSPKDITRCANGLFNLSTPGSHGIKQKRHLKSHRGYVIWKEKDSNYISPYSIKGRNLSISRKIANRRIKLSKICSKDTSTGRFKIMAPVNRIKTILLADAFPLRA</sequence>
<gene>
    <name evidence="1" type="ORF">BEWA_010370</name>
</gene>
<dbReference type="AlphaFoldDB" id="L0B319"/>
<organism evidence="1 2">
    <name type="scientific">Theileria equi strain WA</name>
    <dbReference type="NCBI Taxonomy" id="1537102"/>
    <lineage>
        <taxon>Eukaryota</taxon>
        <taxon>Sar</taxon>
        <taxon>Alveolata</taxon>
        <taxon>Apicomplexa</taxon>
        <taxon>Aconoidasida</taxon>
        <taxon>Piroplasmida</taxon>
        <taxon>Theileriidae</taxon>
        <taxon>Theileria</taxon>
    </lineage>
</organism>
<reference evidence="1 2" key="1">
    <citation type="journal article" date="2012" name="BMC Genomics">
        <title>Comparative genomic analysis and phylogenetic position of Theileria equi.</title>
        <authorList>
            <person name="Kappmeyer L.S."/>
            <person name="Thiagarajan M."/>
            <person name="Herndon D.R."/>
            <person name="Ramsay J.D."/>
            <person name="Caler E."/>
            <person name="Djikeng A."/>
            <person name="Gillespie J.J."/>
            <person name="Lau A.O."/>
            <person name="Roalson E.H."/>
            <person name="Silva J.C."/>
            <person name="Silva M.G."/>
            <person name="Suarez C.E."/>
            <person name="Ueti M.W."/>
            <person name="Nene V.M."/>
            <person name="Mealey R.H."/>
            <person name="Knowles D.P."/>
            <person name="Brayton K.A."/>
        </authorList>
    </citation>
    <scope>NUCLEOTIDE SEQUENCE [LARGE SCALE GENOMIC DNA]</scope>
    <source>
        <strain evidence="1 2">WA</strain>
    </source>
</reference>
<dbReference type="RefSeq" id="XP_004831287.1">
    <property type="nucleotide sequence ID" value="XM_004831230.1"/>
</dbReference>
<dbReference type="Proteomes" id="UP000031512">
    <property type="component" value="Chromosome 3"/>
</dbReference>
<dbReference type="OrthoDB" id="360908at2759"/>
<dbReference type="VEuPathDB" id="PiroplasmaDB:BEWA_010370"/>
<dbReference type="GeneID" id="15804771"/>
<evidence type="ECO:0000313" key="2">
    <source>
        <dbReference type="Proteomes" id="UP000031512"/>
    </source>
</evidence>
<evidence type="ECO:0000313" key="1">
    <source>
        <dbReference type="EMBL" id="AFZ81621.1"/>
    </source>
</evidence>
<protein>
    <submittedName>
        <fullName evidence="1">Uncharacterized protein</fullName>
    </submittedName>
</protein>
<dbReference type="EMBL" id="CP001670">
    <property type="protein sequence ID" value="AFZ81621.1"/>
    <property type="molecule type" value="Genomic_DNA"/>
</dbReference>
<keyword evidence="2" id="KW-1185">Reference proteome</keyword>
<dbReference type="eggNOG" id="ENOG502TNBM">
    <property type="taxonomic scope" value="Eukaryota"/>
</dbReference>
<proteinExistence type="predicted"/>
<dbReference type="KEGG" id="beq:BEWA_010370"/>
<accession>L0B319</accession>